<comment type="subcellular location">
    <subcellularLocation>
        <location evidence="1">Nucleus</location>
        <location evidence="1">Nucleolus</location>
    </subcellularLocation>
</comment>
<dbReference type="CDD" id="cd17960">
    <property type="entry name" value="DEADc_DDX55"/>
    <property type="match status" value="1"/>
</dbReference>
<evidence type="ECO:0000256" key="7">
    <source>
        <dbReference type="ARBA" id="ARBA00022840"/>
    </source>
</evidence>
<evidence type="ECO:0000256" key="9">
    <source>
        <dbReference type="ARBA" id="ARBA00023054"/>
    </source>
</evidence>
<dbReference type="PROSITE" id="PS51195">
    <property type="entry name" value="Q_MOTIF"/>
    <property type="match status" value="1"/>
</dbReference>
<feature type="compositionally biased region" description="Basic residues" evidence="15">
    <location>
        <begin position="580"/>
        <end position="591"/>
    </location>
</feature>
<evidence type="ECO:0000313" key="20">
    <source>
        <dbReference type="Proteomes" id="UP001151582"/>
    </source>
</evidence>
<comment type="function">
    <text evidence="14">RNA helicase.</text>
</comment>
<comment type="caution">
    <text evidence="19">The sequence shown here is derived from an EMBL/GenBank/DDBJ whole genome shotgun (WGS) entry which is preliminary data.</text>
</comment>
<keyword evidence="2" id="KW-0690">Ribosome biogenesis</keyword>
<evidence type="ECO:0000256" key="6">
    <source>
        <dbReference type="ARBA" id="ARBA00022806"/>
    </source>
</evidence>
<evidence type="ECO:0000256" key="1">
    <source>
        <dbReference type="ARBA" id="ARBA00004604"/>
    </source>
</evidence>
<dbReference type="GO" id="GO:0003724">
    <property type="term" value="F:RNA helicase activity"/>
    <property type="evidence" value="ECO:0007669"/>
    <property type="project" value="UniProtKB-EC"/>
</dbReference>
<dbReference type="InterPro" id="IPR027417">
    <property type="entry name" value="P-loop_NTPase"/>
</dbReference>
<gene>
    <name evidence="19" type="primary">SPB4</name>
    <name evidence="19" type="ORF">H4R34_001443</name>
</gene>
<keyword evidence="8 14" id="KW-0694">RNA-binding</keyword>
<evidence type="ECO:0000256" key="15">
    <source>
        <dbReference type="SAM" id="MobiDB-lite"/>
    </source>
</evidence>
<dbReference type="Pfam" id="PF23681">
    <property type="entry name" value="CTT_SPB4"/>
    <property type="match status" value="1"/>
</dbReference>
<feature type="compositionally biased region" description="Basic and acidic residues" evidence="15">
    <location>
        <begin position="551"/>
        <end position="563"/>
    </location>
</feature>
<dbReference type="OrthoDB" id="7396459at2759"/>
<keyword evidence="20" id="KW-1185">Reference proteome</keyword>
<evidence type="ECO:0000259" key="17">
    <source>
        <dbReference type="PROSITE" id="PS51194"/>
    </source>
</evidence>
<dbReference type="CDD" id="cd18787">
    <property type="entry name" value="SF2_C_DEAD"/>
    <property type="match status" value="1"/>
</dbReference>
<evidence type="ECO:0000256" key="13">
    <source>
        <dbReference type="RuleBase" id="RU000492"/>
    </source>
</evidence>
<dbReference type="PROSITE" id="PS00039">
    <property type="entry name" value="DEAD_ATP_HELICASE"/>
    <property type="match status" value="1"/>
</dbReference>
<sequence length="648" mass="72833">MAQAVPSYAGSWAQLDPPLEPSLLTVIDKFGFTEMTPVQAATIPNLLRHRDVVVEAVTGSGKTLAFVLPLLQILYRRTEPLKRHEVGAIIISPTRELAQQIFNVLTTFLDHRQDGQPCAAHALRHQLFIGGKLPLAEELALYQKHRPNILVGTPGRLEYLLADKGGAGGANSLGMSLRELDLLVLDEADRLLDMGFSQALASIISVLPKQRRTGLFSATITDALTELVRAGLRNPVRIVVKVENVRSHQEQRTPTQLSIRYIMCEPHQKLAQLVRLLTRHAHKKSIVYFNTCACVDYFYLVLSRLPLLESMLISPLHGKMPTNTRSAIYRKFSEVPDGQGAVLVCTDVASRGLDVPNVDVVIQVDPPQDPKVFSHRCGRTARAGKEGKAFVLLHWGCEEIYVDFLKLRKIPVELHPYLRDESTAGASSSIRVTADQDIQDAASDQLLDQVRQLALADREVYEKGITAFVSFVRSYSKHDASYIFRFKELNLGRLAQGYGLLTLPRMPEINVAKVEFISTEVDLSNLAYANPRKEAKRQQQLAEAPPSSTRESGDGDHKRDGKPAFKKSVPWSKTIEAKERRKNNRLKRERKRDRLETQQAAERIAAEAEKKEEEDWKELQMEARLLKKLRRGKISKEEYDKAIGLDEL</sequence>
<evidence type="ECO:0000256" key="5">
    <source>
        <dbReference type="ARBA" id="ARBA00022801"/>
    </source>
</evidence>
<evidence type="ECO:0000256" key="12">
    <source>
        <dbReference type="PROSITE-ProRule" id="PRU00552"/>
    </source>
</evidence>
<keyword evidence="5 13" id="KW-0378">Hydrolase</keyword>
<dbReference type="InterPro" id="IPR056330">
    <property type="entry name" value="CTT_SPB4"/>
</dbReference>
<keyword evidence="6 13" id="KW-0347">Helicase</keyword>
<dbReference type="GO" id="GO:0005730">
    <property type="term" value="C:nucleolus"/>
    <property type="evidence" value="ECO:0007669"/>
    <property type="project" value="UniProtKB-SubCell"/>
</dbReference>
<dbReference type="Proteomes" id="UP001151582">
    <property type="component" value="Unassembled WGS sequence"/>
</dbReference>
<keyword evidence="9" id="KW-0175">Coiled coil</keyword>
<dbReference type="InterPro" id="IPR001650">
    <property type="entry name" value="Helicase_C-like"/>
</dbReference>
<dbReference type="Pfam" id="PF00271">
    <property type="entry name" value="Helicase_C"/>
    <property type="match status" value="1"/>
</dbReference>
<evidence type="ECO:0000256" key="11">
    <source>
        <dbReference type="ARBA" id="ARBA00047984"/>
    </source>
</evidence>
<dbReference type="EMBL" id="JANBQB010000067">
    <property type="protein sequence ID" value="KAJ1983157.1"/>
    <property type="molecule type" value="Genomic_DNA"/>
</dbReference>
<dbReference type="SMART" id="SM01178">
    <property type="entry name" value="DUF4217"/>
    <property type="match status" value="1"/>
</dbReference>
<dbReference type="EC" id="3.6.4.13" evidence="14"/>
<feature type="compositionally biased region" description="Basic and acidic residues" evidence="15">
    <location>
        <begin position="604"/>
        <end position="616"/>
    </location>
</feature>
<keyword evidence="3" id="KW-0698">rRNA processing</keyword>
<dbReference type="PROSITE" id="PS51192">
    <property type="entry name" value="HELICASE_ATP_BIND_1"/>
    <property type="match status" value="1"/>
</dbReference>
<comment type="catalytic activity">
    <reaction evidence="11 14">
        <text>ATP + H2O = ADP + phosphate + H(+)</text>
        <dbReference type="Rhea" id="RHEA:13065"/>
        <dbReference type="ChEBI" id="CHEBI:15377"/>
        <dbReference type="ChEBI" id="CHEBI:15378"/>
        <dbReference type="ChEBI" id="CHEBI:30616"/>
        <dbReference type="ChEBI" id="CHEBI:43474"/>
        <dbReference type="ChEBI" id="CHEBI:456216"/>
        <dbReference type="EC" id="3.6.4.13"/>
    </reaction>
</comment>
<dbReference type="SMART" id="SM00487">
    <property type="entry name" value="DEXDc"/>
    <property type="match status" value="1"/>
</dbReference>
<evidence type="ECO:0000256" key="4">
    <source>
        <dbReference type="ARBA" id="ARBA00022741"/>
    </source>
</evidence>
<evidence type="ECO:0000256" key="14">
    <source>
        <dbReference type="RuleBase" id="RU365068"/>
    </source>
</evidence>
<evidence type="ECO:0000256" key="3">
    <source>
        <dbReference type="ARBA" id="ARBA00022552"/>
    </source>
</evidence>
<keyword evidence="4 13" id="KW-0547">Nucleotide-binding</keyword>
<keyword evidence="7 13" id="KW-0067">ATP-binding</keyword>
<evidence type="ECO:0000259" key="18">
    <source>
        <dbReference type="PROSITE" id="PS51195"/>
    </source>
</evidence>
<dbReference type="Gene3D" id="3.40.50.300">
    <property type="entry name" value="P-loop containing nucleotide triphosphate hydrolases"/>
    <property type="match status" value="2"/>
</dbReference>
<organism evidence="19 20">
    <name type="scientific">Dimargaris verticillata</name>
    <dbReference type="NCBI Taxonomy" id="2761393"/>
    <lineage>
        <taxon>Eukaryota</taxon>
        <taxon>Fungi</taxon>
        <taxon>Fungi incertae sedis</taxon>
        <taxon>Zoopagomycota</taxon>
        <taxon>Kickxellomycotina</taxon>
        <taxon>Dimargaritomycetes</taxon>
        <taxon>Dimargaritales</taxon>
        <taxon>Dimargaritaceae</taxon>
        <taxon>Dimargaris</taxon>
    </lineage>
</organism>
<comment type="similarity">
    <text evidence="10">Belongs to the DEAD box helicase family. DDX55/SPB4 subfamily.</text>
</comment>
<dbReference type="GO" id="GO:0006364">
    <property type="term" value="P:rRNA processing"/>
    <property type="evidence" value="ECO:0007669"/>
    <property type="project" value="UniProtKB-KW"/>
</dbReference>
<evidence type="ECO:0000256" key="2">
    <source>
        <dbReference type="ARBA" id="ARBA00022517"/>
    </source>
</evidence>
<evidence type="ECO:0000259" key="16">
    <source>
        <dbReference type="PROSITE" id="PS51192"/>
    </source>
</evidence>
<dbReference type="InterPro" id="IPR014014">
    <property type="entry name" value="RNA_helicase_DEAD_Q_motif"/>
</dbReference>
<feature type="domain" description="DEAD-box RNA helicase Q" evidence="18">
    <location>
        <begin position="12"/>
        <end position="40"/>
    </location>
</feature>
<dbReference type="GO" id="GO:0016787">
    <property type="term" value="F:hydrolase activity"/>
    <property type="evidence" value="ECO:0007669"/>
    <property type="project" value="UniProtKB-KW"/>
</dbReference>
<feature type="short sequence motif" description="Q motif" evidence="12">
    <location>
        <begin position="12"/>
        <end position="40"/>
    </location>
</feature>
<dbReference type="Pfam" id="PF13959">
    <property type="entry name" value="CTE_SPB4"/>
    <property type="match status" value="1"/>
</dbReference>
<dbReference type="PROSITE" id="PS51194">
    <property type="entry name" value="HELICASE_CTER"/>
    <property type="match status" value="1"/>
</dbReference>
<feature type="region of interest" description="Disordered" evidence="15">
    <location>
        <begin position="532"/>
        <end position="616"/>
    </location>
</feature>
<accession>A0A9W8BAS2</accession>
<evidence type="ECO:0000256" key="8">
    <source>
        <dbReference type="ARBA" id="ARBA00022884"/>
    </source>
</evidence>
<name>A0A9W8BAS2_9FUNG</name>
<dbReference type="AlphaFoldDB" id="A0A9W8BAS2"/>
<feature type="domain" description="Helicase ATP-binding" evidence="16">
    <location>
        <begin position="43"/>
        <end position="238"/>
    </location>
</feature>
<evidence type="ECO:0000313" key="19">
    <source>
        <dbReference type="EMBL" id="KAJ1983157.1"/>
    </source>
</evidence>
<dbReference type="Pfam" id="PF00270">
    <property type="entry name" value="DEAD"/>
    <property type="match status" value="1"/>
</dbReference>
<dbReference type="FunFam" id="3.40.50.300:FF:000877">
    <property type="entry name" value="RNA helicase"/>
    <property type="match status" value="1"/>
</dbReference>
<dbReference type="InterPro" id="IPR025313">
    <property type="entry name" value="SPB4-like_CTE"/>
</dbReference>
<dbReference type="GO" id="GO:0003723">
    <property type="term" value="F:RNA binding"/>
    <property type="evidence" value="ECO:0007669"/>
    <property type="project" value="UniProtKB-UniRule"/>
</dbReference>
<dbReference type="SUPFAM" id="SSF52540">
    <property type="entry name" value="P-loop containing nucleoside triphosphate hydrolases"/>
    <property type="match status" value="2"/>
</dbReference>
<protein>
    <recommendedName>
        <fullName evidence="14">ATP-dependent RNA helicase</fullName>
        <ecNumber evidence="14">3.6.4.13</ecNumber>
    </recommendedName>
</protein>
<proteinExistence type="inferred from homology"/>
<dbReference type="InterPro" id="IPR011545">
    <property type="entry name" value="DEAD/DEAH_box_helicase_dom"/>
</dbReference>
<dbReference type="SMART" id="SM00490">
    <property type="entry name" value="HELICc"/>
    <property type="match status" value="1"/>
</dbReference>
<dbReference type="InterPro" id="IPR014001">
    <property type="entry name" value="Helicase_ATP-bd"/>
</dbReference>
<reference evidence="19" key="1">
    <citation type="submission" date="2022-07" db="EMBL/GenBank/DDBJ databases">
        <title>Phylogenomic reconstructions and comparative analyses of Kickxellomycotina fungi.</title>
        <authorList>
            <person name="Reynolds N.K."/>
            <person name="Stajich J.E."/>
            <person name="Barry K."/>
            <person name="Grigoriev I.V."/>
            <person name="Crous P."/>
            <person name="Smith M.E."/>
        </authorList>
    </citation>
    <scope>NUCLEOTIDE SEQUENCE</scope>
    <source>
        <strain evidence="19">RSA 567</strain>
    </source>
</reference>
<dbReference type="GO" id="GO:0005524">
    <property type="term" value="F:ATP binding"/>
    <property type="evidence" value="ECO:0007669"/>
    <property type="project" value="UniProtKB-UniRule"/>
</dbReference>
<dbReference type="InterPro" id="IPR000629">
    <property type="entry name" value="RNA-helicase_DEAD-box_CS"/>
</dbReference>
<dbReference type="PANTHER" id="PTHR24031">
    <property type="entry name" value="RNA HELICASE"/>
    <property type="match status" value="1"/>
</dbReference>
<comment type="domain">
    <text evidence="14">The Q motif is unique to and characteristic of the DEAD box family of RNA helicases and controls ATP binding and hydrolysis.</text>
</comment>
<feature type="compositionally biased region" description="Polar residues" evidence="15">
    <location>
        <begin position="538"/>
        <end position="550"/>
    </location>
</feature>
<feature type="domain" description="Helicase C-terminal" evidence="17">
    <location>
        <begin position="269"/>
        <end position="431"/>
    </location>
</feature>
<evidence type="ECO:0000256" key="10">
    <source>
        <dbReference type="ARBA" id="ARBA00038002"/>
    </source>
</evidence>